<dbReference type="RefSeq" id="WP_316477868.1">
    <property type="nucleotide sequence ID" value="NZ_JAVKQP010000011.1"/>
</dbReference>
<evidence type="ECO:0000313" key="2">
    <source>
        <dbReference type="EMBL" id="MDZ7550184.1"/>
    </source>
</evidence>
<keyword evidence="1" id="KW-0472">Membrane</keyword>
<evidence type="ECO:0000256" key="1">
    <source>
        <dbReference type="SAM" id="Phobius"/>
    </source>
</evidence>
<protein>
    <submittedName>
        <fullName evidence="2">Uncharacterized protein</fullName>
    </submittedName>
</protein>
<feature type="transmembrane region" description="Helical" evidence="1">
    <location>
        <begin position="6"/>
        <end position="23"/>
    </location>
</feature>
<proteinExistence type="predicted"/>
<keyword evidence="1" id="KW-1133">Transmembrane helix</keyword>
<evidence type="ECO:0000313" key="3">
    <source>
        <dbReference type="Proteomes" id="UP001294612"/>
    </source>
</evidence>
<reference evidence="2" key="1">
    <citation type="submission" date="2023-10" db="EMBL/GenBank/DDBJ databases">
        <title>First insite into the whole-genome sequence variations in clarithromycin resistant Helicobacter pylori clinical isolates in Russia.</title>
        <authorList>
            <person name="Starkova D.A."/>
            <person name="Svarval A.V."/>
            <person name="Polev D.E."/>
            <person name="Saitova A.T."/>
            <person name="Gladyshev N.S."/>
            <person name="Egorova S.A."/>
        </authorList>
    </citation>
    <scope>NUCLEOTIDE SEQUENCE</scope>
    <source>
        <strain evidence="2">HP290</strain>
    </source>
</reference>
<comment type="caution">
    <text evidence="2">The sequence shown here is derived from an EMBL/GenBank/DDBJ whole genome shotgun (WGS) entry which is preliminary data.</text>
</comment>
<dbReference type="AlphaFoldDB" id="A0AAW9KHQ3"/>
<gene>
    <name evidence="2" type="ORF">RGC63_00360</name>
</gene>
<accession>A0AAW9KHQ3</accession>
<dbReference type="Proteomes" id="UP001294612">
    <property type="component" value="Unassembled WGS sequence"/>
</dbReference>
<organism evidence="2 3">
    <name type="scientific">Helicobacter pylori</name>
    <name type="common">Campylobacter pylori</name>
    <dbReference type="NCBI Taxonomy" id="210"/>
    <lineage>
        <taxon>Bacteria</taxon>
        <taxon>Pseudomonadati</taxon>
        <taxon>Campylobacterota</taxon>
        <taxon>Epsilonproteobacteria</taxon>
        <taxon>Campylobacterales</taxon>
        <taxon>Helicobacteraceae</taxon>
        <taxon>Helicobacter</taxon>
    </lineage>
</organism>
<keyword evidence="1" id="KW-0812">Transmembrane</keyword>
<name>A0AAW9KHQ3_HELPX</name>
<sequence length="76" mass="8833">MFASDVIIIFIIFFGVSFILFGKEKNVKKDSKILDFILDIIMNIIIYIVVIAIFFPWVLALLFCIFGFLVLHVIPY</sequence>
<feature type="transmembrane region" description="Helical" evidence="1">
    <location>
        <begin position="44"/>
        <end position="74"/>
    </location>
</feature>
<dbReference type="EMBL" id="JAXMRN010000001">
    <property type="protein sequence ID" value="MDZ7550184.1"/>
    <property type="molecule type" value="Genomic_DNA"/>
</dbReference>